<dbReference type="InterPro" id="IPR013656">
    <property type="entry name" value="PAS_4"/>
</dbReference>
<dbReference type="EC" id="2.7.13.3" evidence="2"/>
<dbReference type="EMBL" id="BAABFT010000009">
    <property type="protein sequence ID" value="GAA4328952.1"/>
    <property type="molecule type" value="Genomic_DNA"/>
</dbReference>
<dbReference type="InterPro" id="IPR036097">
    <property type="entry name" value="HisK_dim/P_sf"/>
</dbReference>
<dbReference type="Gene3D" id="1.10.287.130">
    <property type="match status" value="1"/>
</dbReference>
<gene>
    <name evidence="4" type="ORF">GCM10023149_33270</name>
</gene>
<comment type="caution">
    <text evidence="4">The sequence shown here is derived from an EMBL/GenBank/DDBJ whole genome shotgun (WGS) entry which is preliminary data.</text>
</comment>
<dbReference type="SUPFAM" id="SSF47384">
    <property type="entry name" value="Homodimeric domain of signal transducing histidine kinase"/>
    <property type="match status" value="1"/>
</dbReference>
<sequence length="173" mass="19384">MDSVYTYVSPNYDRNFSFGKGTLRGQHFSVTLHPEDVQICEAAGPQCFQDPGHLFPVTLRKHDGRGGFVTTQWEMQAMLDEQGLPQGIFCIGYNITEFVDTKTKLNLAETHLDEISFIQSHGVRKPLANIMGLTKLLRSAENEAEREELMNMLALSADEFDQIIQEISAKGSA</sequence>
<dbReference type="InterPro" id="IPR035965">
    <property type="entry name" value="PAS-like_dom_sf"/>
</dbReference>
<dbReference type="InterPro" id="IPR000014">
    <property type="entry name" value="PAS"/>
</dbReference>
<evidence type="ECO:0000256" key="1">
    <source>
        <dbReference type="ARBA" id="ARBA00000085"/>
    </source>
</evidence>
<dbReference type="Gene3D" id="3.30.450.20">
    <property type="entry name" value="PAS domain"/>
    <property type="match status" value="1"/>
</dbReference>
<dbReference type="CDD" id="cd00082">
    <property type="entry name" value="HisKA"/>
    <property type="match status" value="1"/>
</dbReference>
<organism evidence="4 5">
    <name type="scientific">Mucilaginibacter gynuensis</name>
    <dbReference type="NCBI Taxonomy" id="1302236"/>
    <lineage>
        <taxon>Bacteria</taxon>
        <taxon>Pseudomonadati</taxon>
        <taxon>Bacteroidota</taxon>
        <taxon>Sphingobacteriia</taxon>
        <taxon>Sphingobacteriales</taxon>
        <taxon>Sphingobacteriaceae</taxon>
        <taxon>Mucilaginibacter</taxon>
    </lineage>
</organism>
<name>A0ABP8GSH1_9SPHI</name>
<dbReference type="Proteomes" id="UP001500582">
    <property type="component" value="Unassembled WGS sequence"/>
</dbReference>
<dbReference type="SUPFAM" id="SSF55785">
    <property type="entry name" value="PYP-like sensor domain (PAS domain)"/>
    <property type="match status" value="1"/>
</dbReference>
<evidence type="ECO:0000313" key="5">
    <source>
        <dbReference type="Proteomes" id="UP001500582"/>
    </source>
</evidence>
<evidence type="ECO:0000256" key="2">
    <source>
        <dbReference type="ARBA" id="ARBA00012438"/>
    </source>
</evidence>
<dbReference type="InterPro" id="IPR003661">
    <property type="entry name" value="HisK_dim/P_dom"/>
</dbReference>
<feature type="domain" description="PAS fold-4" evidence="3">
    <location>
        <begin position="2"/>
        <end position="99"/>
    </location>
</feature>
<accession>A0ABP8GSH1</accession>
<comment type="catalytic activity">
    <reaction evidence="1">
        <text>ATP + protein L-histidine = ADP + protein N-phospho-L-histidine.</text>
        <dbReference type="EC" id="2.7.13.3"/>
    </reaction>
</comment>
<evidence type="ECO:0000313" key="4">
    <source>
        <dbReference type="EMBL" id="GAA4328952.1"/>
    </source>
</evidence>
<keyword evidence="5" id="KW-1185">Reference proteome</keyword>
<dbReference type="Pfam" id="PF08448">
    <property type="entry name" value="PAS_4"/>
    <property type="match status" value="1"/>
</dbReference>
<protein>
    <recommendedName>
        <fullName evidence="2">histidine kinase</fullName>
        <ecNumber evidence="2">2.7.13.3</ecNumber>
    </recommendedName>
</protein>
<reference evidence="5" key="1">
    <citation type="journal article" date="2019" name="Int. J. Syst. Evol. Microbiol.">
        <title>The Global Catalogue of Microorganisms (GCM) 10K type strain sequencing project: providing services to taxonomists for standard genome sequencing and annotation.</title>
        <authorList>
            <consortium name="The Broad Institute Genomics Platform"/>
            <consortium name="The Broad Institute Genome Sequencing Center for Infectious Disease"/>
            <person name="Wu L."/>
            <person name="Ma J."/>
        </authorList>
    </citation>
    <scope>NUCLEOTIDE SEQUENCE [LARGE SCALE GENOMIC DNA]</scope>
    <source>
        <strain evidence="5">JCM 17705</strain>
    </source>
</reference>
<proteinExistence type="predicted"/>
<evidence type="ECO:0000259" key="3">
    <source>
        <dbReference type="Pfam" id="PF08448"/>
    </source>
</evidence>
<dbReference type="CDD" id="cd00130">
    <property type="entry name" value="PAS"/>
    <property type="match status" value="1"/>
</dbReference>